<evidence type="ECO:0000256" key="3">
    <source>
        <dbReference type="ARBA" id="ARBA00022475"/>
    </source>
</evidence>
<dbReference type="InterPro" id="IPR022346">
    <property type="entry name" value="T2SS_GspH"/>
</dbReference>
<evidence type="ECO:0000256" key="8">
    <source>
        <dbReference type="ARBA" id="ARBA00023136"/>
    </source>
</evidence>
<dbReference type="InterPro" id="IPR045584">
    <property type="entry name" value="Pilin-like"/>
</dbReference>
<dbReference type="Proteomes" id="UP000838748">
    <property type="component" value="Unassembled WGS sequence"/>
</dbReference>
<dbReference type="Gene3D" id="3.55.40.10">
    <property type="entry name" value="minor pseudopilin epsh domain"/>
    <property type="match status" value="1"/>
</dbReference>
<evidence type="ECO:0000256" key="5">
    <source>
        <dbReference type="ARBA" id="ARBA00022519"/>
    </source>
</evidence>
<keyword evidence="7" id="KW-1133">Transmembrane helix</keyword>
<reference evidence="12" key="1">
    <citation type="submission" date="2021-11" db="EMBL/GenBank/DDBJ databases">
        <authorList>
            <person name="Rodrigo-Torres L."/>
            <person name="Arahal R. D."/>
            <person name="Lucena T."/>
        </authorList>
    </citation>
    <scope>NUCLEOTIDE SEQUENCE</scope>
    <source>
        <strain evidence="12">CECT 7928</strain>
    </source>
</reference>
<dbReference type="EMBL" id="CAKLDM010000002">
    <property type="protein sequence ID" value="CAH0538867.1"/>
    <property type="molecule type" value="Genomic_DNA"/>
</dbReference>
<comment type="caution">
    <text evidence="12">The sequence shown here is derived from an EMBL/GenBank/DDBJ whole genome shotgun (WGS) entry which is preliminary data.</text>
</comment>
<keyword evidence="8" id="KW-0472">Membrane</keyword>
<dbReference type="PIRSF" id="PIRSF024622">
    <property type="entry name" value="Tfp_FimT"/>
    <property type="match status" value="1"/>
</dbReference>
<evidence type="ECO:0000256" key="2">
    <source>
        <dbReference type="ARBA" id="ARBA00021549"/>
    </source>
</evidence>
<sequence>MECLITLVLLTCLLSWAAPSFNQLLDSRKVIRFASELVGLTYLAKSEAIYRNQNLWLHLPNSTSSDSWSISLNTGQESDAETISLLSGEPYRTLVIESTYQDNQIKFYPRRGKVASGNVTFYSSLQPDKKLKLITSYSAGRVRLCSVTGSSYGYTEC</sequence>
<evidence type="ECO:0000256" key="10">
    <source>
        <dbReference type="ARBA" id="ARBA00030775"/>
    </source>
</evidence>
<name>A0ABN8E5F6_9VIBR</name>
<dbReference type="SUPFAM" id="SSF54523">
    <property type="entry name" value="Pili subunits"/>
    <property type="match status" value="1"/>
</dbReference>
<evidence type="ECO:0000259" key="11">
    <source>
        <dbReference type="Pfam" id="PF12019"/>
    </source>
</evidence>
<proteinExistence type="inferred from homology"/>
<keyword evidence="5" id="KW-0997">Cell inner membrane</keyword>
<evidence type="ECO:0000256" key="6">
    <source>
        <dbReference type="ARBA" id="ARBA00022692"/>
    </source>
</evidence>
<organism evidence="12 13">
    <name type="scientific">Vibrio marisflavi CECT 7928</name>
    <dbReference type="NCBI Taxonomy" id="634439"/>
    <lineage>
        <taxon>Bacteria</taxon>
        <taxon>Pseudomonadati</taxon>
        <taxon>Pseudomonadota</taxon>
        <taxon>Gammaproteobacteria</taxon>
        <taxon>Vibrionales</taxon>
        <taxon>Vibrionaceae</taxon>
        <taxon>Vibrio</taxon>
    </lineage>
</organism>
<keyword evidence="13" id="KW-1185">Reference proteome</keyword>
<evidence type="ECO:0000313" key="13">
    <source>
        <dbReference type="Proteomes" id="UP000838748"/>
    </source>
</evidence>
<evidence type="ECO:0000256" key="9">
    <source>
        <dbReference type="ARBA" id="ARBA00025772"/>
    </source>
</evidence>
<keyword evidence="6" id="KW-0812">Transmembrane</keyword>
<evidence type="ECO:0000256" key="1">
    <source>
        <dbReference type="ARBA" id="ARBA00004377"/>
    </source>
</evidence>
<accession>A0ABN8E5F6</accession>
<dbReference type="InterPro" id="IPR016824">
    <property type="entry name" value="Tfp-pilus_assembly_FimT"/>
</dbReference>
<dbReference type="Pfam" id="PF12019">
    <property type="entry name" value="GspH"/>
    <property type="match status" value="1"/>
</dbReference>
<evidence type="ECO:0000256" key="4">
    <source>
        <dbReference type="ARBA" id="ARBA00022481"/>
    </source>
</evidence>
<feature type="domain" description="General secretion pathway GspH" evidence="11">
    <location>
        <begin position="34"/>
        <end position="132"/>
    </location>
</feature>
<evidence type="ECO:0000313" key="12">
    <source>
        <dbReference type="EMBL" id="CAH0538867.1"/>
    </source>
</evidence>
<evidence type="ECO:0000256" key="7">
    <source>
        <dbReference type="ARBA" id="ARBA00022989"/>
    </source>
</evidence>
<keyword evidence="3" id="KW-1003">Cell membrane</keyword>
<gene>
    <name evidence="12" type="ORF">VMF7928_01727</name>
</gene>
<protein>
    <recommendedName>
        <fullName evidence="2">Type II secretion system protein H</fullName>
    </recommendedName>
    <alternativeName>
        <fullName evidence="10">General secretion pathway protein H</fullName>
    </alternativeName>
</protein>
<keyword evidence="4" id="KW-0488">Methylation</keyword>
<comment type="similarity">
    <text evidence="9">Belongs to the GSP H family.</text>
</comment>
<comment type="subcellular location">
    <subcellularLocation>
        <location evidence="1">Cell inner membrane</location>
        <topology evidence="1">Single-pass membrane protein</topology>
    </subcellularLocation>
</comment>